<dbReference type="GO" id="GO:0005524">
    <property type="term" value="F:ATP binding"/>
    <property type="evidence" value="ECO:0007669"/>
    <property type="project" value="UniProtKB-KW"/>
</dbReference>
<dbReference type="Pfam" id="PF23563">
    <property type="entry name" value="TRIP13_N"/>
    <property type="match status" value="1"/>
</dbReference>
<evidence type="ECO:0000256" key="4">
    <source>
        <dbReference type="ARBA" id="ARBA00023254"/>
    </source>
</evidence>
<evidence type="ECO:0000256" key="1">
    <source>
        <dbReference type="ARBA" id="ARBA00007271"/>
    </source>
</evidence>
<keyword evidence="4" id="KW-0469">Meiosis</keyword>
<dbReference type="InterPro" id="IPR003593">
    <property type="entry name" value="AAA+_ATPase"/>
</dbReference>
<evidence type="ECO:0000313" key="7">
    <source>
        <dbReference type="EMBL" id="KAK6632950.1"/>
    </source>
</evidence>
<protein>
    <recommendedName>
        <fullName evidence="6">AAA+ ATPase domain-containing protein</fullName>
    </recommendedName>
</protein>
<dbReference type="Pfam" id="PF00004">
    <property type="entry name" value="AAA"/>
    <property type="match status" value="1"/>
</dbReference>
<keyword evidence="3 5" id="KW-0067">ATP-binding</keyword>
<dbReference type="InterPro" id="IPR001270">
    <property type="entry name" value="ClpA/B"/>
</dbReference>
<dbReference type="PRINTS" id="PR00300">
    <property type="entry name" value="CLPPROTEASEA"/>
</dbReference>
<dbReference type="GO" id="GO:0016887">
    <property type="term" value="F:ATP hydrolysis activity"/>
    <property type="evidence" value="ECO:0007669"/>
    <property type="project" value="InterPro"/>
</dbReference>
<dbReference type="GO" id="GO:0005694">
    <property type="term" value="C:chromosome"/>
    <property type="evidence" value="ECO:0007669"/>
    <property type="project" value="TreeGrafter"/>
</dbReference>
<dbReference type="GO" id="GO:0007131">
    <property type="term" value="P:reciprocal meiotic recombination"/>
    <property type="evidence" value="ECO:0007669"/>
    <property type="project" value="TreeGrafter"/>
</dbReference>
<sequence>MANDTLTLHLEVRQRAKSRISRAEIQRELDKYLGEQEEVVLDALLYDVVLPNDVEYVRICANSDDKYKVNILKEKFTKQYHIYQVWEESPQVDSLDEESEEVPASVNWCLPNVAFEGLWESLILENGLKEQLMSYVETTLLYSCKKVNAQVIHWNGVVLLHGPPGTGKTSLCKALSQKLSIRLNSQYKTSQLIEINTHSLFSKWFSESAKLVAKMFTSVKQWLQSKDHFVCLLIDEVESLTHIRQANGVEPSDSIRVVNAVLTQIDQLQMYSNVLILATSNVTGTIDVAFADRADLKLFISYPSEWGVYEILRSCIEELIRCNLVEGDKNDFVEALTYKKLSCTDKNCDEEVLSEAMKRSEKLMKVAHLCKGLSGRTLRKVPFLTSTKFTNKATPSVARFLEAMVGVVEQHKKEQNHFFGQKSS</sequence>
<accession>A0AAN8Q320</accession>
<dbReference type="EMBL" id="JAWJWE010000006">
    <property type="protein sequence ID" value="KAK6632950.1"/>
    <property type="molecule type" value="Genomic_DNA"/>
</dbReference>
<dbReference type="InterPro" id="IPR003959">
    <property type="entry name" value="ATPase_AAA_core"/>
</dbReference>
<comment type="caution">
    <text evidence="7">The sequence shown here is derived from an EMBL/GenBank/DDBJ whole genome shotgun (WGS) entry which is preliminary data.</text>
</comment>
<dbReference type="SUPFAM" id="SSF52540">
    <property type="entry name" value="P-loop containing nucleoside triphosphate hydrolases"/>
    <property type="match status" value="1"/>
</dbReference>
<reference evidence="7 8" key="1">
    <citation type="submission" date="2023-10" db="EMBL/GenBank/DDBJ databases">
        <title>Genomes of two closely related lineages of the louse Polyplax serrata with different host specificities.</title>
        <authorList>
            <person name="Martinu J."/>
            <person name="Tarabai H."/>
            <person name="Stefka J."/>
            <person name="Hypsa V."/>
        </authorList>
    </citation>
    <scope>NUCLEOTIDE SEQUENCE [LARGE SCALE GENOMIC DNA]</scope>
    <source>
        <strain evidence="7">HR10_N</strain>
    </source>
</reference>
<dbReference type="PANTHER" id="PTHR45991:SF1">
    <property type="entry name" value="PACHYTENE CHECKPOINT PROTEIN 2 HOMOLOG"/>
    <property type="match status" value="1"/>
</dbReference>
<dbReference type="FunFam" id="3.40.50.300:FF:001494">
    <property type="entry name" value="Pachytene checkpoint component Pch2"/>
    <property type="match status" value="1"/>
</dbReference>
<dbReference type="PANTHER" id="PTHR45991">
    <property type="entry name" value="PACHYTENE CHECKPOINT PROTEIN 2"/>
    <property type="match status" value="1"/>
</dbReference>
<evidence type="ECO:0000256" key="5">
    <source>
        <dbReference type="RuleBase" id="RU003651"/>
    </source>
</evidence>
<comment type="similarity">
    <text evidence="1">Belongs to the AAA ATPase family. PCH2 subfamily.</text>
</comment>
<name>A0AAN8Q320_POLSC</name>
<dbReference type="InterPro" id="IPR027417">
    <property type="entry name" value="P-loop_NTPase"/>
</dbReference>
<dbReference type="SMART" id="SM00382">
    <property type="entry name" value="AAA"/>
    <property type="match status" value="1"/>
</dbReference>
<dbReference type="GO" id="GO:0005634">
    <property type="term" value="C:nucleus"/>
    <property type="evidence" value="ECO:0007669"/>
    <property type="project" value="TreeGrafter"/>
</dbReference>
<evidence type="ECO:0000256" key="3">
    <source>
        <dbReference type="ARBA" id="ARBA00022840"/>
    </source>
</evidence>
<evidence type="ECO:0000259" key="6">
    <source>
        <dbReference type="SMART" id="SM00382"/>
    </source>
</evidence>
<dbReference type="GO" id="GO:0051598">
    <property type="term" value="P:meiotic recombination checkpoint signaling"/>
    <property type="evidence" value="ECO:0007669"/>
    <property type="project" value="TreeGrafter"/>
</dbReference>
<dbReference type="Proteomes" id="UP001372834">
    <property type="component" value="Unassembled WGS sequence"/>
</dbReference>
<dbReference type="Pfam" id="PF23242">
    <property type="entry name" value="AAA_lid_TRIP13_C"/>
    <property type="match status" value="1"/>
</dbReference>
<proteinExistence type="inferred from homology"/>
<evidence type="ECO:0000256" key="2">
    <source>
        <dbReference type="ARBA" id="ARBA00022741"/>
    </source>
</evidence>
<evidence type="ECO:0000313" key="8">
    <source>
        <dbReference type="Proteomes" id="UP001372834"/>
    </source>
</evidence>
<gene>
    <name evidence="7" type="ORF">RUM43_012693</name>
</gene>
<feature type="domain" description="AAA+ ATPase" evidence="6">
    <location>
        <begin position="154"/>
        <end position="304"/>
    </location>
</feature>
<dbReference type="InterPro" id="IPR058249">
    <property type="entry name" value="Pch2_C"/>
</dbReference>
<dbReference type="Gene3D" id="3.40.50.300">
    <property type="entry name" value="P-loop containing nucleotide triphosphate hydrolases"/>
    <property type="match status" value="1"/>
</dbReference>
<organism evidence="7 8">
    <name type="scientific">Polyplax serrata</name>
    <name type="common">Common mouse louse</name>
    <dbReference type="NCBI Taxonomy" id="468196"/>
    <lineage>
        <taxon>Eukaryota</taxon>
        <taxon>Metazoa</taxon>
        <taxon>Ecdysozoa</taxon>
        <taxon>Arthropoda</taxon>
        <taxon>Hexapoda</taxon>
        <taxon>Insecta</taxon>
        <taxon>Pterygota</taxon>
        <taxon>Neoptera</taxon>
        <taxon>Paraneoptera</taxon>
        <taxon>Psocodea</taxon>
        <taxon>Troctomorpha</taxon>
        <taxon>Phthiraptera</taxon>
        <taxon>Anoplura</taxon>
        <taxon>Polyplacidae</taxon>
        <taxon>Polyplax</taxon>
    </lineage>
</organism>
<dbReference type="PROSITE" id="PS00674">
    <property type="entry name" value="AAA"/>
    <property type="match status" value="1"/>
</dbReference>
<dbReference type="InterPro" id="IPR044539">
    <property type="entry name" value="Pch2-like"/>
</dbReference>
<dbReference type="InterPro" id="IPR003960">
    <property type="entry name" value="ATPase_AAA_CS"/>
</dbReference>
<dbReference type="AlphaFoldDB" id="A0AAN8Q320"/>
<keyword evidence="2 5" id="KW-0547">Nucleotide-binding</keyword>